<dbReference type="SUPFAM" id="SSF51735">
    <property type="entry name" value="NAD(P)-binding Rossmann-fold domains"/>
    <property type="match status" value="1"/>
</dbReference>
<dbReference type="InterPro" id="IPR020843">
    <property type="entry name" value="ER"/>
</dbReference>
<gene>
    <name evidence="2" type="ORF">EVJ58_g1651</name>
</gene>
<feature type="domain" description="Enoyl reductase (ER)" evidence="1">
    <location>
        <begin position="8"/>
        <end position="331"/>
    </location>
</feature>
<name>A0A4Y9Z0M2_9APHY</name>
<evidence type="ECO:0000259" key="1">
    <source>
        <dbReference type="SMART" id="SM00829"/>
    </source>
</evidence>
<protein>
    <recommendedName>
        <fullName evidence="1">Enoyl reductase (ER) domain-containing protein</fullName>
    </recommendedName>
</protein>
<dbReference type="AlphaFoldDB" id="A0A4Y9Z0M2"/>
<evidence type="ECO:0000313" key="2">
    <source>
        <dbReference type="EMBL" id="TFY67381.1"/>
    </source>
</evidence>
<dbReference type="Proteomes" id="UP000298390">
    <property type="component" value="Unassembled WGS sequence"/>
</dbReference>
<dbReference type="InterPro" id="IPR013149">
    <property type="entry name" value="ADH-like_C"/>
</dbReference>
<dbReference type="Gene3D" id="3.90.180.10">
    <property type="entry name" value="Medium-chain alcohol dehydrogenases, catalytic domain"/>
    <property type="match status" value="1"/>
</dbReference>
<evidence type="ECO:0000313" key="3">
    <source>
        <dbReference type="Proteomes" id="UP000298390"/>
    </source>
</evidence>
<dbReference type="Pfam" id="PF08240">
    <property type="entry name" value="ADH_N"/>
    <property type="match status" value="1"/>
</dbReference>
<dbReference type="SMART" id="SM00829">
    <property type="entry name" value="PKS_ER"/>
    <property type="match status" value="1"/>
</dbReference>
<dbReference type="PANTHER" id="PTHR45348">
    <property type="entry name" value="HYPOTHETICAL OXIDOREDUCTASE (EUROFUNG)"/>
    <property type="match status" value="1"/>
</dbReference>
<reference evidence="2 3" key="1">
    <citation type="submission" date="2019-01" db="EMBL/GenBank/DDBJ databases">
        <title>Genome sequencing of the rare red list fungi Fomitopsis rosea.</title>
        <authorList>
            <person name="Buettner E."/>
            <person name="Kellner H."/>
        </authorList>
    </citation>
    <scope>NUCLEOTIDE SEQUENCE [LARGE SCALE GENOMIC DNA]</scope>
    <source>
        <strain evidence="2 3">DSM 105464</strain>
    </source>
</reference>
<dbReference type="InterPro" id="IPR013154">
    <property type="entry name" value="ADH-like_N"/>
</dbReference>
<proteinExistence type="predicted"/>
<dbReference type="SUPFAM" id="SSF50129">
    <property type="entry name" value="GroES-like"/>
    <property type="match status" value="1"/>
</dbReference>
<comment type="caution">
    <text evidence="2">The sequence shown here is derived from an EMBL/GenBank/DDBJ whole genome shotgun (WGS) entry which is preliminary data.</text>
</comment>
<dbReference type="InterPro" id="IPR047122">
    <property type="entry name" value="Trans-enoyl_RdTase-like"/>
</dbReference>
<dbReference type="Pfam" id="PF00107">
    <property type="entry name" value="ADH_zinc_N"/>
    <property type="match status" value="1"/>
</dbReference>
<sequence length="383" mass="41401">MKAIVTLGNGHFELKDVQTPRASAGEMLVKVAATAQNPVDWKTALLHKKPENILGCDFAGTVVEVGPEVPETLRHKGERVAGCIQGGVAPNGAFAEYVVMEAALAISLPDSVTFEEGAQLGIACFTSCLALYRCLKLPTPDCPATELIPMLIWSGTSATGQYAIQFAKLSGLRVITTASPKHFDLVRSLGADEVYDYADSKTPRKIFAATGGTLRHAIDCISQDRTPNQVSTSLSKEGGNIATLLPYVSRSKGVQTQLILAYTILGKEITFPFAHPAVEEDHQSAVEYAQLISKLLSQGKIKHTRINLFPHGLQSVKDGFEYMGAGKVTVFHLSVKTRPDIAVMRSMRKRSRTGSQTLRAWIPDYSVQRSLLSAPVAVYAVAM</sequence>
<dbReference type="Gene3D" id="3.40.50.720">
    <property type="entry name" value="NAD(P)-binding Rossmann-like Domain"/>
    <property type="match status" value="1"/>
</dbReference>
<dbReference type="EMBL" id="SEKV01000055">
    <property type="protein sequence ID" value="TFY67381.1"/>
    <property type="molecule type" value="Genomic_DNA"/>
</dbReference>
<dbReference type="InterPro" id="IPR011032">
    <property type="entry name" value="GroES-like_sf"/>
</dbReference>
<dbReference type="GO" id="GO:0016651">
    <property type="term" value="F:oxidoreductase activity, acting on NAD(P)H"/>
    <property type="evidence" value="ECO:0007669"/>
    <property type="project" value="InterPro"/>
</dbReference>
<accession>A0A4Y9Z0M2</accession>
<dbReference type="InterPro" id="IPR036291">
    <property type="entry name" value="NAD(P)-bd_dom_sf"/>
</dbReference>
<dbReference type="PANTHER" id="PTHR45348:SF2">
    <property type="entry name" value="ZINC-TYPE ALCOHOL DEHYDROGENASE-LIKE PROTEIN C2E1P3.01"/>
    <property type="match status" value="1"/>
</dbReference>
<organism evidence="2 3">
    <name type="scientific">Rhodofomes roseus</name>
    <dbReference type="NCBI Taxonomy" id="34475"/>
    <lineage>
        <taxon>Eukaryota</taxon>
        <taxon>Fungi</taxon>
        <taxon>Dikarya</taxon>
        <taxon>Basidiomycota</taxon>
        <taxon>Agaricomycotina</taxon>
        <taxon>Agaricomycetes</taxon>
        <taxon>Polyporales</taxon>
        <taxon>Rhodofomes</taxon>
    </lineage>
</organism>
<dbReference type="STRING" id="34475.A0A4Y9Z0M2"/>
<dbReference type="CDD" id="cd08249">
    <property type="entry name" value="enoyl_reductase_like"/>
    <property type="match status" value="1"/>
</dbReference>